<dbReference type="EMBL" id="JABXBU010000012">
    <property type="protein sequence ID" value="KAF8788673.1"/>
    <property type="molecule type" value="Genomic_DNA"/>
</dbReference>
<evidence type="ECO:0000313" key="3">
    <source>
        <dbReference type="Proteomes" id="UP000807504"/>
    </source>
</evidence>
<feature type="signal peptide" evidence="1">
    <location>
        <begin position="1"/>
        <end position="15"/>
    </location>
</feature>
<evidence type="ECO:0000256" key="1">
    <source>
        <dbReference type="SAM" id="SignalP"/>
    </source>
</evidence>
<gene>
    <name evidence="2" type="ORF">HNY73_006689</name>
</gene>
<name>A0A8T0FIM7_ARGBR</name>
<sequence length="445" mass="50657">MTAVAIPFLLSMLLGRTIDLTTYHIGGEIYDHNEYDETPRHYLNSTYTVLQENVFPYSHIGLPADIVLRIKSDDLHSASGALGLDGLLKETSWKSNSVVIAVTSAVQTVLREIKKDAPLLDNWTTRTDSSQTHYVHAQAFGGWSSILYRFKCKHSGLEEKVRKLLTSALGVSGPMDEKAVGLWQSALAALRQDEELKDNVNVEVHVYSSVPHSEDITSPDSILKAIKKFPEDVGKLGKPLYVELKPLHDLNHKFPIVRPDNNLEEYFLKLDEMYDDVRSTKLAIRKWIFTSYTEFTEEEEEKISHLFDHVSGCTNLFHSIAREASIYKSIDKVVYHSAQYLYRKGLEKGIANYRQQYLRLREDTDPDCKKDFNDKITGILVVAENERIEAGEMKEGLEGCKALCLKEPKCRSIRYVEKLPVIVGDSEADKDVQNSKARLIMKWKQ</sequence>
<dbReference type="Proteomes" id="UP000807504">
    <property type="component" value="Unassembled WGS sequence"/>
</dbReference>
<reference evidence="2" key="2">
    <citation type="submission" date="2020-06" db="EMBL/GenBank/DDBJ databases">
        <authorList>
            <person name="Sheffer M."/>
        </authorList>
    </citation>
    <scope>NUCLEOTIDE SEQUENCE</scope>
</reference>
<proteinExistence type="predicted"/>
<evidence type="ECO:0000313" key="2">
    <source>
        <dbReference type="EMBL" id="KAF8788673.1"/>
    </source>
</evidence>
<accession>A0A8T0FIM7</accession>
<comment type="caution">
    <text evidence="2">The sequence shown here is derived from an EMBL/GenBank/DDBJ whole genome shotgun (WGS) entry which is preliminary data.</text>
</comment>
<protein>
    <submittedName>
        <fullName evidence="2">Uncharacterized protein</fullName>
    </submittedName>
</protein>
<dbReference type="AlphaFoldDB" id="A0A8T0FIM7"/>
<keyword evidence="3" id="KW-1185">Reference proteome</keyword>
<feature type="chain" id="PRO_5035760819" evidence="1">
    <location>
        <begin position="16"/>
        <end position="445"/>
    </location>
</feature>
<organism evidence="2 3">
    <name type="scientific">Argiope bruennichi</name>
    <name type="common">Wasp spider</name>
    <name type="synonym">Aranea bruennichi</name>
    <dbReference type="NCBI Taxonomy" id="94029"/>
    <lineage>
        <taxon>Eukaryota</taxon>
        <taxon>Metazoa</taxon>
        <taxon>Ecdysozoa</taxon>
        <taxon>Arthropoda</taxon>
        <taxon>Chelicerata</taxon>
        <taxon>Arachnida</taxon>
        <taxon>Araneae</taxon>
        <taxon>Araneomorphae</taxon>
        <taxon>Entelegynae</taxon>
        <taxon>Araneoidea</taxon>
        <taxon>Araneidae</taxon>
        <taxon>Argiope</taxon>
    </lineage>
</organism>
<reference evidence="2" key="1">
    <citation type="journal article" date="2020" name="bioRxiv">
        <title>Chromosome-level reference genome of the European wasp spider Argiope bruennichi: a resource for studies on range expansion and evolutionary adaptation.</title>
        <authorList>
            <person name="Sheffer M.M."/>
            <person name="Hoppe A."/>
            <person name="Krehenwinkel H."/>
            <person name="Uhl G."/>
            <person name="Kuss A.W."/>
            <person name="Jensen L."/>
            <person name="Jensen C."/>
            <person name="Gillespie R.G."/>
            <person name="Hoff K.J."/>
            <person name="Prost S."/>
        </authorList>
    </citation>
    <scope>NUCLEOTIDE SEQUENCE</scope>
</reference>
<keyword evidence="1" id="KW-0732">Signal</keyword>